<dbReference type="InterPro" id="IPR028098">
    <property type="entry name" value="Glyco_trans_4-like_N"/>
</dbReference>
<dbReference type="Pfam" id="PF13439">
    <property type="entry name" value="Glyco_transf_4"/>
    <property type="match status" value="1"/>
</dbReference>
<name>A0A0R3KQV4_9BRAD</name>
<dbReference type="RefSeq" id="WP_057839863.1">
    <property type="nucleotide sequence ID" value="NZ_LLXZ01000204.1"/>
</dbReference>
<dbReference type="PANTHER" id="PTHR45947">
    <property type="entry name" value="SULFOQUINOVOSYL TRANSFERASE SQD2"/>
    <property type="match status" value="1"/>
</dbReference>
<dbReference type="EMBL" id="LLXZ01000204">
    <property type="protein sequence ID" value="KRQ95870.1"/>
    <property type="molecule type" value="Genomic_DNA"/>
</dbReference>
<accession>A0A0R3KQV4</accession>
<proteinExistence type="predicted"/>
<protein>
    <submittedName>
        <fullName evidence="2">Alpha-mannosyltransferase</fullName>
    </submittedName>
</protein>
<evidence type="ECO:0000313" key="3">
    <source>
        <dbReference type="Proteomes" id="UP000050863"/>
    </source>
</evidence>
<sequence>MKILIATDAWHPQVNGVVRTLTSLAKSAGALDADISFLTPDGFPSMALPTYPGLRIALPNRREIARRIEEAAPDAIHIATEGPIGWMVRAYCRRRKLAFTTSYTTRFPEYIAVRIGLPVAVGYAVLQRFHAAASTTMVATDSLRQELAARGFRKLGFWTRGVDTELFNPHSPAVLDLPRPIFMTMGRVAVEKNLEAFLSLDLPGSKVVVGDGPQKAQLARQFPDAIFLGEKKGADLTAHLAAADVFVFPSLTDTFGVVQLEALACGTPVAAFPVTGPKDVIADHPIGAIDTDLRAACLRALTMSREACRNFALSRSWENSARQFLGNLTALQPSRALRPVRRAPTTSAVQG</sequence>
<keyword evidence="2" id="KW-0328">Glycosyltransferase</keyword>
<dbReference type="FunFam" id="3.40.50.2000:FF:000259">
    <property type="entry name" value="Glycosyl transferase"/>
    <property type="match status" value="1"/>
</dbReference>
<dbReference type="AlphaFoldDB" id="A0A0R3KQV4"/>
<dbReference type="SUPFAM" id="SSF53756">
    <property type="entry name" value="UDP-Glycosyltransferase/glycogen phosphorylase"/>
    <property type="match status" value="1"/>
</dbReference>
<organism evidence="2 3">
    <name type="scientific">Bradyrhizobium jicamae</name>
    <dbReference type="NCBI Taxonomy" id="280332"/>
    <lineage>
        <taxon>Bacteria</taxon>
        <taxon>Pseudomonadati</taxon>
        <taxon>Pseudomonadota</taxon>
        <taxon>Alphaproteobacteria</taxon>
        <taxon>Hyphomicrobiales</taxon>
        <taxon>Nitrobacteraceae</taxon>
        <taxon>Bradyrhizobium</taxon>
    </lineage>
</organism>
<evidence type="ECO:0000259" key="1">
    <source>
        <dbReference type="Pfam" id="PF13439"/>
    </source>
</evidence>
<feature type="domain" description="Glycosyltransferase subfamily 4-like N-terminal" evidence="1">
    <location>
        <begin position="14"/>
        <end position="165"/>
    </location>
</feature>
<dbReference type="CDD" id="cd03814">
    <property type="entry name" value="GT4-like"/>
    <property type="match status" value="1"/>
</dbReference>
<dbReference type="Pfam" id="PF13692">
    <property type="entry name" value="Glyco_trans_1_4"/>
    <property type="match status" value="1"/>
</dbReference>
<reference evidence="2 3" key="1">
    <citation type="submission" date="2014-03" db="EMBL/GenBank/DDBJ databases">
        <title>Bradyrhizobium valentinum sp. nov., isolated from effective nodules of Lupinus mariae-josephae, a lupine endemic of basic-lime soils in Eastern Spain.</title>
        <authorList>
            <person name="Duran D."/>
            <person name="Rey L."/>
            <person name="Navarro A."/>
            <person name="Busquets A."/>
            <person name="Imperial J."/>
            <person name="Ruiz-Argueso T."/>
        </authorList>
    </citation>
    <scope>NUCLEOTIDE SEQUENCE [LARGE SCALE GENOMIC DNA]</scope>
    <source>
        <strain evidence="2 3">PAC68</strain>
    </source>
</reference>
<comment type="caution">
    <text evidence="2">The sequence shown here is derived from an EMBL/GenBank/DDBJ whole genome shotgun (WGS) entry which is preliminary data.</text>
</comment>
<keyword evidence="2" id="KW-0808">Transferase</keyword>
<gene>
    <name evidence="2" type="ORF">CQ12_39100</name>
</gene>
<dbReference type="Proteomes" id="UP000050863">
    <property type="component" value="Unassembled WGS sequence"/>
</dbReference>
<dbReference type="GO" id="GO:0016757">
    <property type="term" value="F:glycosyltransferase activity"/>
    <property type="evidence" value="ECO:0007669"/>
    <property type="project" value="UniProtKB-KW"/>
</dbReference>
<dbReference type="OrthoDB" id="9802525at2"/>
<dbReference type="PANTHER" id="PTHR45947:SF3">
    <property type="entry name" value="SULFOQUINOVOSYL TRANSFERASE SQD2"/>
    <property type="match status" value="1"/>
</dbReference>
<dbReference type="Gene3D" id="3.40.50.2000">
    <property type="entry name" value="Glycogen Phosphorylase B"/>
    <property type="match status" value="2"/>
</dbReference>
<evidence type="ECO:0000313" key="2">
    <source>
        <dbReference type="EMBL" id="KRQ95870.1"/>
    </source>
</evidence>
<dbReference type="InterPro" id="IPR050194">
    <property type="entry name" value="Glycosyltransferase_grp1"/>
</dbReference>
<dbReference type="STRING" id="280332.CQ12_39100"/>
<keyword evidence="3" id="KW-1185">Reference proteome</keyword>